<dbReference type="GO" id="GO:0006508">
    <property type="term" value="P:proteolysis"/>
    <property type="evidence" value="ECO:0007669"/>
    <property type="project" value="UniProtKB-KW"/>
</dbReference>
<keyword evidence="1" id="KW-1133">Transmembrane helix</keyword>
<feature type="transmembrane region" description="Helical" evidence="1">
    <location>
        <begin position="35"/>
        <end position="59"/>
    </location>
</feature>
<keyword evidence="3" id="KW-0645">Protease</keyword>
<keyword evidence="1" id="KW-0472">Membrane</keyword>
<dbReference type="PATRIC" id="fig|1276220.3.peg.129"/>
<gene>
    <name evidence="3" type="ORF">STAIW_v1c01280</name>
</gene>
<evidence type="ECO:0000313" key="3">
    <source>
        <dbReference type="EMBL" id="AGR40814.1"/>
    </source>
</evidence>
<evidence type="ECO:0000313" key="4">
    <source>
        <dbReference type="Proteomes" id="UP000014984"/>
    </source>
</evidence>
<dbReference type="GO" id="GO:0004175">
    <property type="term" value="F:endopeptidase activity"/>
    <property type="evidence" value="ECO:0007669"/>
    <property type="project" value="UniProtKB-ARBA"/>
</dbReference>
<feature type="domain" description="CAAX prenyl protease 2/Lysostaphin resistance protein A-like" evidence="2">
    <location>
        <begin position="225"/>
        <end position="314"/>
    </location>
</feature>
<keyword evidence="1" id="KW-0812">Transmembrane</keyword>
<dbReference type="GO" id="GO:0080120">
    <property type="term" value="P:CAAX-box protein maturation"/>
    <property type="evidence" value="ECO:0007669"/>
    <property type="project" value="UniProtKB-ARBA"/>
</dbReference>
<feature type="transmembrane region" description="Helical" evidence="1">
    <location>
        <begin position="222"/>
        <end position="244"/>
    </location>
</feature>
<dbReference type="Proteomes" id="UP000014984">
    <property type="component" value="Chromosome"/>
</dbReference>
<feature type="transmembrane region" description="Helical" evidence="1">
    <location>
        <begin position="279"/>
        <end position="296"/>
    </location>
</feature>
<proteinExistence type="predicted"/>
<dbReference type="HOGENOM" id="CLU_780555_0_0_14"/>
<dbReference type="STRING" id="1276220.STAIW_v1c01280"/>
<dbReference type="OrthoDB" id="398378at2"/>
<feature type="transmembrane region" description="Helical" evidence="1">
    <location>
        <begin position="168"/>
        <end position="191"/>
    </location>
</feature>
<feature type="transmembrane region" description="Helical" evidence="1">
    <location>
        <begin position="256"/>
        <end position="273"/>
    </location>
</feature>
<feature type="transmembrane region" description="Helical" evidence="1">
    <location>
        <begin position="95"/>
        <end position="120"/>
    </location>
</feature>
<feature type="transmembrane region" description="Helical" evidence="1">
    <location>
        <begin position="303"/>
        <end position="324"/>
    </location>
</feature>
<dbReference type="eggNOG" id="COG1266">
    <property type="taxonomic scope" value="Bacteria"/>
</dbReference>
<evidence type="ECO:0000256" key="1">
    <source>
        <dbReference type="SAM" id="Phobius"/>
    </source>
</evidence>
<dbReference type="RefSeq" id="WP_020833953.1">
    <property type="nucleotide sequence ID" value="NC_021846.1"/>
</dbReference>
<keyword evidence="4" id="KW-1185">Reference proteome</keyword>
<name>S5LT03_9MOLU</name>
<evidence type="ECO:0000259" key="2">
    <source>
        <dbReference type="Pfam" id="PF02517"/>
    </source>
</evidence>
<dbReference type="Pfam" id="PF02517">
    <property type="entry name" value="Rce1-like"/>
    <property type="match status" value="1"/>
</dbReference>
<keyword evidence="3" id="KW-0378">Hydrolase</keyword>
<reference evidence="3 4" key="1">
    <citation type="journal article" date="2013" name="Genome Biol. Evol.">
        <title>Comparison of metabolic capacities and inference of gene content evolution in mosquito-associated Spiroplasma diminutum and S. taiwanense.</title>
        <authorList>
            <person name="Lo W.S."/>
            <person name="Ku C."/>
            <person name="Chen L.L."/>
            <person name="Chang T.H."/>
            <person name="Kuo C.H."/>
        </authorList>
    </citation>
    <scope>NUCLEOTIDE SEQUENCE [LARGE SCALE GENOMIC DNA]</scope>
    <source>
        <strain evidence="3">CT-1</strain>
    </source>
</reference>
<feature type="transmembrane region" description="Helical" evidence="1">
    <location>
        <begin position="65"/>
        <end position="83"/>
    </location>
</feature>
<protein>
    <submittedName>
        <fullName evidence="3">CAAX amino terminal membrane bound protease</fullName>
    </submittedName>
</protein>
<sequence>MKNKNVKINDFRNKYFSLSVETEFKFNSLNYKADGLIFLTTVLIIPLAISIIATLFFNLKQTNSWFNYVNIISIAVGLIFLVVRNPTGLFKNGYTWYYFLALGPNIIGIFVSLFASFIKVEDSNTFLSFLSIFIQLITEIIILLLVFLYDRRILKRIKESFKFKKISILIISVVGLVLLILISTLFFSTFIEGFLLKANESNNQGNLVGILNNSNVSTIIKVFYSILLFFLVILVAPLCEEIAMRDSVFLNCSNQWLGFFTSSLLFGFIHYGSTGDYEHFLSYTSSGFILSAIFFFTKGNLTYTWMVHLGNNIVSFILLFVGVFS</sequence>
<dbReference type="AlphaFoldDB" id="S5LT03"/>
<organism evidence="3 4">
    <name type="scientific">Spiroplasma taiwanense CT-1</name>
    <dbReference type="NCBI Taxonomy" id="1276220"/>
    <lineage>
        <taxon>Bacteria</taxon>
        <taxon>Bacillati</taxon>
        <taxon>Mycoplasmatota</taxon>
        <taxon>Mollicutes</taxon>
        <taxon>Entomoplasmatales</taxon>
        <taxon>Spiroplasmataceae</taxon>
        <taxon>Spiroplasma</taxon>
    </lineage>
</organism>
<accession>S5LT03</accession>
<feature type="transmembrane region" description="Helical" evidence="1">
    <location>
        <begin position="126"/>
        <end position="148"/>
    </location>
</feature>
<dbReference type="EMBL" id="CP005074">
    <property type="protein sequence ID" value="AGR40814.1"/>
    <property type="molecule type" value="Genomic_DNA"/>
</dbReference>
<dbReference type="KEGG" id="stai:STAIW_v1c01280"/>
<dbReference type="InterPro" id="IPR003675">
    <property type="entry name" value="Rce1/LyrA-like_dom"/>
</dbReference>